<organism evidence="2 3">
    <name type="scientific">Erythrobacter dokdonensis DSW-74</name>
    <dbReference type="NCBI Taxonomy" id="1300349"/>
    <lineage>
        <taxon>Bacteria</taxon>
        <taxon>Pseudomonadati</taxon>
        <taxon>Pseudomonadota</taxon>
        <taxon>Alphaproteobacteria</taxon>
        <taxon>Sphingomonadales</taxon>
        <taxon>Erythrobacteraceae</taxon>
        <taxon>Erythrobacter/Porphyrobacter group</taxon>
        <taxon>Erythrobacter</taxon>
    </lineage>
</organism>
<protein>
    <submittedName>
        <fullName evidence="2">Uncharacterized protein</fullName>
    </submittedName>
</protein>
<evidence type="ECO:0000313" key="3">
    <source>
        <dbReference type="Proteomes" id="UP000092484"/>
    </source>
</evidence>
<feature type="region of interest" description="Disordered" evidence="1">
    <location>
        <begin position="23"/>
        <end position="45"/>
    </location>
</feature>
<dbReference type="AlphaFoldDB" id="A0A1A7BC59"/>
<comment type="caution">
    <text evidence="2">The sequence shown here is derived from an EMBL/GenBank/DDBJ whole genome shotgun (WGS) entry which is preliminary data.</text>
</comment>
<gene>
    <name evidence="2" type="ORF">I603_2645</name>
</gene>
<dbReference type="STRING" id="1300349.I603_2645"/>
<proteinExistence type="predicted"/>
<dbReference type="Proteomes" id="UP000092484">
    <property type="component" value="Unassembled WGS sequence"/>
</dbReference>
<sequence length="84" mass="9130">MHHRRFDHRACYASSGGAHVIKGEIGRGGGGPYRRSGGGCRRSHDARRASLPLRQGQFQTHPPAQEMLALPLPLLCIGTARNCD</sequence>
<dbReference type="EMBL" id="LZYB01000008">
    <property type="protein sequence ID" value="OBV10084.1"/>
    <property type="molecule type" value="Genomic_DNA"/>
</dbReference>
<name>A0A1A7BC59_9SPHN</name>
<evidence type="ECO:0000313" key="2">
    <source>
        <dbReference type="EMBL" id="OBV10084.1"/>
    </source>
</evidence>
<reference evidence="2 3" key="1">
    <citation type="submission" date="2016-06" db="EMBL/GenBank/DDBJ databases">
        <title>Genome sequence of Porphyrobacter dokdonensis DSW-74.</title>
        <authorList>
            <person name="Kim J.F."/>
            <person name="Song J.Y."/>
        </authorList>
    </citation>
    <scope>NUCLEOTIDE SEQUENCE [LARGE SCALE GENOMIC DNA]</scope>
    <source>
        <strain evidence="2 3">DSW-74</strain>
    </source>
</reference>
<feature type="compositionally biased region" description="Gly residues" evidence="1">
    <location>
        <begin position="26"/>
        <end position="40"/>
    </location>
</feature>
<keyword evidence="3" id="KW-1185">Reference proteome</keyword>
<accession>A0A1A7BC59</accession>
<evidence type="ECO:0000256" key="1">
    <source>
        <dbReference type="SAM" id="MobiDB-lite"/>
    </source>
</evidence>